<dbReference type="NCBIfam" id="TIGR00329">
    <property type="entry name" value="gcp_kae1"/>
    <property type="match status" value="1"/>
</dbReference>
<dbReference type="GO" id="GO:0005737">
    <property type="term" value="C:cytoplasm"/>
    <property type="evidence" value="ECO:0007669"/>
    <property type="project" value="UniProtKB-SubCell"/>
</dbReference>
<dbReference type="PANTHER" id="PTHR11735:SF6">
    <property type="entry name" value="TRNA N6-ADENOSINE THREONYLCARBAMOYLTRANSFERASE, MITOCHONDRIAL"/>
    <property type="match status" value="1"/>
</dbReference>
<comment type="function">
    <text evidence="8">Required for the formation of a threonylcarbamoyl group on adenosine at position 37 (t(6)A37) in tRNAs that read codons beginning with adenine. Is involved in the transfer of the threonylcarbamoyl moiety of threonylcarbamoyl-AMP (TC-AMP) to the N6 group of A37, together with TsaE and TsaB. TsaD likely plays a direct catalytic role in this reaction.</text>
</comment>
<evidence type="ECO:0000256" key="1">
    <source>
        <dbReference type="ARBA" id="ARBA00022490"/>
    </source>
</evidence>
<evidence type="ECO:0000256" key="7">
    <source>
        <dbReference type="ARBA" id="ARBA00048117"/>
    </source>
</evidence>
<comment type="similarity">
    <text evidence="8">Belongs to the KAE1 / TsaD family.</text>
</comment>
<dbReference type="InterPro" id="IPR000905">
    <property type="entry name" value="Gcp-like_dom"/>
</dbReference>
<dbReference type="InterPro" id="IPR017860">
    <property type="entry name" value="Peptidase_M22_CS"/>
</dbReference>
<feature type="binding site" evidence="8">
    <location>
        <position position="168"/>
    </location>
    <ligand>
        <name>substrate</name>
    </ligand>
</feature>
<comment type="caution">
    <text evidence="10">The sequence shown here is derived from an EMBL/GenBank/DDBJ whole genome shotgun (WGS) entry which is preliminary data.</text>
</comment>
<evidence type="ECO:0000256" key="8">
    <source>
        <dbReference type="HAMAP-Rule" id="MF_01445"/>
    </source>
</evidence>
<dbReference type="HAMAP" id="MF_01445">
    <property type="entry name" value="TsaD"/>
    <property type="match status" value="1"/>
</dbReference>
<dbReference type="SUPFAM" id="SSF53067">
    <property type="entry name" value="Actin-like ATPase domain"/>
    <property type="match status" value="2"/>
</dbReference>
<feature type="binding site" evidence="8">
    <location>
        <position position="181"/>
    </location>
    <ligand>
        <name>substrate</name>
    </ligand>
</feature>
<evidence type="ECO:0000313" key="10">
    <source>
        <dbReference type="EMBL" id="PIT90203.1"/>
    </source>
</evidence>
<dbReference type="Gene3D" id="3.30.420.40">
    <property type="match status" value="2"/>
</dbReference>
<sequence length="337" mass="36984">MKILGIETSCDETAVSLIDFKGSKIKILCNLVSSQIEIHQEYGGIVPEVAARKHTETIMPLLDKALGKTKPDLIAVTQGPGLITSLQVGLQTAKTLAYSWQIPLLPVNHLEAHLWSWLLNQEKMVKYQLPAIGLIVSGGHTELILIKGIGKYKLVGQTRDDAAGEAFDKVAKLMDLGYPGGPIISHLSQKGDSDKIKFPRPMIDSSDLDFSFSGLKTAVKYFLKEIVPTGNLSVQMTKDIAASFQKAAIEVLVNKTFEAAEKFKVKAIFLGGGVSANDQLIKALREKNQDFNLDLYLPDKKYTGDNGAMIALVGYLKNKEAKKKNWQKLTADPNLNF</sequence>
<feature type="binding site" evidence="8">
    <location>
        <position position="113"/>
    </location>
    <ligand>
        <name>Fe cation</name>
        <dbReference type="ChEBI" id="CHEBI:24875"/>
    </ligand>
</feature>
<dbReference type="PANTHER" id="PTHR11735">
    <property type="entry name" value="TRNA N6-ADENOSINE THREONYLCARBAMOYLTRANSFERASE"/>
    <property type="match status" value="1"/>
</dbReference>
<dbReference type="FunFam" id="3.30.420.40:FF:000040">
    <property type="entry name" value="tRNA N6-adenosine threonylcarbamoyltransferase"/>
    <property type="match status" value="1"/>
</dbReference>
<protein>
    <recommendedName>
        <fullName evidence="8">tRNA N6-adenosine threonylcarbamoyltransferase</fullName>
        <ecNumber evidence="8">2.3.1.234</ecNumber>
    </recommendedName>
    <alternativeName>
        <fullName evidence="8">N6-L-threonylcarbamoyladenine synthase</fullName>
        <shortName evidence="8">t(6)A synthase</shortName>
    </alternativeName>
    <alternativeName>
        <fullName evidence="8">t(6)A37 threonylcarbamoyladenosine biosynthesis protein TsaD</fullName>
    </alternativeName>
    <alternativeName>
        <fullName evidence="8">tRNA threonylcarbamoyladenosine biosynthesis protein TsaD</fullName>
    </alternativeName>
</protein>
<comment type="catalytic activity">
    <reaction evidence="7 8">
        <text>L-threonylcarbamoyladenylate + adenosine(37) in tRNA = N(6)-L-threonylcarbamoyladenosine(37) in tRNA + AMP + H(+)</text>
        <dbReference type="Rhea" id="RHEA:37059"/>
        <dbReference type="Rhea" id="RHEA-COMP:10162"/>
        <dbReference type="Rhea" id="RHEA-COMP:10163"/>
        <dbReference type="ChEBI" id="CHEBI:15378"/>
        <dbReference type="ChEBI" id="CHEBI:73682"/>
        <dbReference type="ChEBI" id="CHEBI:74411"/>
        <dbReference type="ChEBI" id="CHEBI:74418"/>
        <dbReference type="ChEBI" id="CHEBI:456215"/>
        <dbReference type="EC" id="2.3.1.234"/>
    </reaction>
</comment>
<gene>
    <name evidence="8 10" type="primary">tsaD</name>
    <name evidence="10" type="ORF">COU22_03440</name>
</gene>
<dbReference type="GO" id="GO:0002949">
    <property type="term" value="P:tRNA threonylcarbamoyladenosine modification"/>
    <property type="evidence" value="ECO:0007669"/>
    <property type="project" value="UniProtKB-UniRule"/>
</dbReference>
<dbReference type="PROSITE" id="PS01016">
    <property type="entry name" value="GLYCOPROTEASE"/>
    <property type="match status" value="1"/>
</dbReference>
<reference evidence="11" key="1">
    <citation type="submission" date="2017-09" db="EMBL/GenBank/DDBJ databases">
        <title>Depth-based differentiation of microbial function through sediment-hosted aquifers and enrichment of novel symbionts in the deep terrestrial subsurface.</title>
        <authorList>
            <person name="Probst A.J."/>
            <person name="Ladd B."/>
            <person name="Jarett J.K."/>
            <person name="Geller-Mcgrath D.E."/>
            <person name="Sieber C.M.K."/>
            <person name="Emerson J.B."/>
            <person name="Anantharaman K."/>
            <person name="Thomas B.C."/>
            <person name="Malmstrom R."/>
            <person name="Stieglmeier M."/>
            <person name="Klingl A."/>
            <person name="Woyke T."/>
            <person name="Ryan C.M."/>
            <person name="Banfield J.F."/>
        </authorList>
    </citation>
    <scope>NUCLEOTIDE SEQUENCE [LARGE SCALE GENOMIC DNA]</scope>
</reference>
<keyword evidence="1 8" id="KW-0963">Cytoplasm</keyword>
<evidence type="ECO:0000256" key="4">
    <source>
        <dbReference type="ARBA" id="ARBA00022723"/>
    </source>
</evidence>
<dbReference type="GO" id="GO:0061711">
    <property type="term" value="F:tRNA N(6)-L-threonylcarbamoyladenine synthase activity"/>
    <property type="evidence" value="ECO:0007669"/>
    <property type="project" value="UniProtKB-EC"/>
</dbReference>
<feature type="binding site" evidence="8">
    <location>
        <position position="305"/>
    </location>
    <ligand>
        <name>Fe cation</name>
        <dbReference type="ChEBI" id="CHEBI:24875"/>
    </ligand>
</feature>
<dbReference type="NCBIfam" id="TIGR03723">
    <property type="entry name" value="T6A_TsaD_YgjD"/>
    <property type="match status" value="1"/>
</dbReference>
<comment type="subcellular location">
    <subcellularLocation>
        <location evidence="8">Cytoplasm</location>
    </subcellularLocation>
</comment>
<keyword evidence="4 8" id="KW-0479">Metal-binding</keyword>
<comment type="cofactor">
    <cofactor evidence="8">
        <name>Fe(2+)</name>
        <dbReference type="ChEBI" id="CHEBI:29033"/>
    </cofactor>
    <text evidence="8">Binds 1 Fe(2+) ion per subunit.</text>
</comment>
<evidence type="ECO:0000256" key="6">
    <source>
        <dbReference type="ARBA" id="ARBA00023315"/>
    </source>
</evidence>
<dbReference type="PRINTS" id="PR00789">
    <property type="entry name" value="OSIALOPTASE"/>
</dbReference>
<keyword evidence="3 8" id="KW-0819">tRNA processing</keyword>
<evidence type="ECO:0000256" key="3">
    <source>
        <dbReference type="ARBA" id="ARBA00022694"/>
    </source>
</evidence>
<evidence type="ECO:0000256" key="5">
    <source>
        <dbReference type="ARBA" id="ARBA00023004"/>
    </source>
</evidence>
<dbReference type="InterPro" id="IPR022450">
    <property type="entry name" value="TsaD"/>
</dbReference>
<feature type="domain" description="Gcp-like" evidence="9">
    <location>
        <begin position="26"/>
        <end position="311"/>
    </location>
</feature>
<evidence type="ECO:0000256" key="2">
    <source>
        <dbReference type="ARBA" id="ARBA00022679"/>
    </source>
</evidence>
<dbReference type="CDD" id="cd24133">
    <property type="entry name" value="ASKHA_NBD_TsaD_bac"/>
    <property type="match status" value="1"/>
</dbReference>
<feature type="binding site" evidence="8">
    <location>
        <begin position="135"/>
        <end position="139"/>
    </location>
    <ligand>
        <name>substrate</name>
    </ligand>
</feature>
<dbReference type="FunFam" id="3.30.420.40:FF:000012">
    <property type="entry name" value="tRNA N6-adenosine threonylcarbamoyltransferase"/>
    <property type="match status" value="1"/>
</dbReference>
<keyword evidence="5 8" id="KW-0408">Iron</keyword>
<dbReference type="GO" id="GO:0005506">
    <property type="term" value="F:iron ion binding"/>
    <property type="evidence" value="ECO:0007669"/>
    <property type="project" value="UniProtKB-UniRule"/>
</dbReference>
<dbReference type="InterPro" id="IPR043129">
    <property type="entry name" value="ATPase_NBD"/>
</dbReference>
<comment type="caution">
    <text evidence="8">Lacks conserved residue(s) required for the propagation of feature annotation.</text>
</comment>
<proteinExistence type="inferred from homology"/>
<organism evidence="10 11">
    <name type="scientific">Candidatus Komeilibacteria bacterium CG10_big_fil_rev_8_21_14_0_10_41_13</name>
    <dbReference type="NCBI Taxonomy" id="1974476"/>
    <lineage>
        <taxon>Bacteria</taxon>
        <taxon>Candidatus Komeiliibacteriota</taxon>
    </lineage>
</organism>
<feature type="binding site" evidence="8">
    <location>
        <position position="109"/>
    </location>
    <ligand>
        <name>Fe cation</name>
        <dbReference type="ChEBI" id="CHEBI:24875"/>
    </ligand>
</feature>
<keyword evidence="2 8" id="KW-0808">Transferase</keyword>
<dbReference type="Proteomes" id="UP000230543">
    <property type="component" value="Unassembled WGS sequence"/>
</dbReference>
<evidence type="ECO:0000259" key="9">
    <source>
        <dbReference type="Pfam" id="PF00814"/>
    </source>
</evidence>
<name>A0A2M6WBL7_9BACT</name>
<evidence type="ECO:0000313" key="11">
    <source>
        <dbReference type="Proteomes" id="UP000230543"/>
    </source>
</evidence>
<feature type="binding site" evidence="8">
    <location>
        <position position="277"/>
    </location>
    <ligand>
        <name>substrate</name>
    </ligand>
</feature>
<dbReference type="InterPro" id="IPR017861">
    <property type="entry name" value="KAE1/TsaD"/>
</dbReference>
<dbReference type="EC" id="2.3.1.234" evidence="8"/>
<dbReference type="Pfam" id="PF00814">
    <property type="entry name" value="TsaD"/>
    <property type="match status" value="1"/>
</dbReference>
<accession>A0A2M6WBL7</accession>
<keyword evidence="6 8" id="KW-0012">Acyltransferase</keyword>
<dbReference type="AlphaFoldDB" id="A0A2M6WBL7"/>
<dbReference type="EMBL" id="PFBO01000123">
    <property type="protein sequence ID" value="PIT90203.1"/>
    <property type="molecule type" value="Genomic_DNA"/>
</dbReference>